<dbReference type="GO" id="GO:0016627">
    <property type="term" value="F:oxidoreductase activity, acting on the CH-CH group of donors"/>
    <property type="evidence" value="ECO:0007669"/>
    <property type="project" value="TreeGrafter"/>
</dbReference>
<sequence>MTNFAPARSRTQRRQDALDRLAGDRDAWVATASAHGVPTLVPLWFLWDRGTLLMCTRRDAATARNLTPRGEAVVTVGHATDVVHIAGSAETVESDAVAPASADAFSAKLGWDPRGSAQWVFLRITPRTVKAWREENEQRDRLLMRDGRWLD</sequence>
<dbReference type="EMBL" id="FNHI01000007">
    <property type="protein sequence ID" value="SDM34268.1"/>
    <property type="molecule type" value="Genomic_DNA"/>
</dbReference>
<dbReference type="InterPro" id="IPR011576">
    <property type="entry name" value="Pyridox_Oxase_N"/>
</dbReference>
<dbReference type="AlphaFoldDB" id="A0A1G9SFL0"/>
<evidence type="ECO:0000256" key="1">
    <source>
        <dbReference type="ARBA" id="ARBA00023002"/>
    </source>
</evidence>
<dbReference type="GO" id="GO:0070967">
    <property type="term" value="F:coenzyme F420 binding"/>
    <property type="evidence" value="ECO:0007669"/>
    <property type="project" value="TreeGrafter"/>
</dbReference>
<proteinExistence type="predicted"/>
<dbReference type="InterPro" id="IPR052019">
    <property type="entry name" value="F420H2_bilvrd_red/Heme_oxyg"/>
</dbReference>
<dbReference type="Pfam" id="PF01243">
    <property type="entry name" value="PNPOx_N"/>
    <property type="match status" value="1"/>
</dbReference>
<feature type="domain" description="Pyridoxamine 5'-phosphate oxidase N-terminal" evidence="2">
    <location>
        <begin position="24"/>
        <end position="132"/>
    </location>
</feature>
<reference evidence="4" key="1">
    <citation type="submission" date="2016-10" db="EMBL/GenBank/DDBJ databases">
        <authorList>
            <person name="Varghese N."/>
            <person name="Submissions S."/>
        </authorList>
    </citation>
    <scope>NUCLEOTIDE SEQUENCE [LARGE SCALE GENOMIC DNA]</scope>
    <source>
        <strain evidence="4">CGMCC 4.7042</strain>
    </source>
</reference>
<dbReference type="Proteomes" id="UP000199063">
    <property type="component" value="Unassembled WGS sequence"/>
</dbReference>
<gene>
    <name evidence="3" type="ORF">SAMN05444921_1072</name>
</gene>
<dbReference type="PANTHER" id="PTHR35176:SF4">
    <property type="entry name" value="PYRIDOXAMINE 5'-PHOSPHATE OXIDASE-RELATED FMN-BINDING"/>
    <property type="match status" value="1"/>
</dbReference>
<dbReference type="RefSeq" id="WP_093653938.1">
    <property type="nucleotide sequence ID" value="NZ_FNHI01000007.1"/>
</dbReference>
<organism evidence="3 4">
    <name type="scientific">Streptomyces wuyuanensis</name>
    <dbReference type="NCBI Taxonomy" id="1196353"/>
    <lineage>
        <taxon>Bacteria</taxon>
        <taxon>Bacillati</taxon>
        <taxon>Actinomycetota</taxon>
        <taxon>Actinomycetes</taxon>
        <taxon>Kitasatosporales</taxon>
        <taxon>Streptomycetaceae</taxon>
        <taxon>Streptomyces</taxon>
    </lineage>
</organism>
<dbReference type="GO" id="GO:0005829">
    <property type="term" value="C:cytosol"/>
    <property type="evidence" value="ECO:0007669"/>
    <property type="project" value="TreeGrafter"/>
</dbReference>
<dbReference type="SUPFAM" id="SSF50475">
    <property type="entry name" value="FMN-binding split barrel"/>
    <property type="match status" value="1"/>
</dbReference>
<protein>
    <submittedName>
        <fullName evidence="3">Pyridoxamine 5'-phosphate oxidase</fullName>
    </submittedName>
</protein>
<dbReference type="STRING" id="1196353.SAMN05444921_1072"/>
<dbReference type="Gene3D" id="2.30.110.10">
    <property type="entry name" value="Electron Transport, Fmn-binding Protein, Chain A"/>
    <property type="match status" value="1"/>
</dbReference>
<accession>A0A1G9SFL0</accession>
<keyword evidence="4" id="KW-1185">Reference proteome</keyword>
<evidence type="ECO:0000313" key="3">
    <source>
        <dbReference type="EMBL" id="SDM34268.1"/>
    </source>
</evidence>
<evidence type="ECO:0000313" key="4">
    <source>
        <dbReference type="Proteomes" id="UP000199063"/>
    </source>
</evidence>
<dbReference type="InterPro" id="IPR012349">
    <property type="entry name" value="Split_barrel_FMN-bd"/>
</dbReference>
<dbReference type="PANTHER" id="PTHR35176">
    <property type="entry name" value="HEME OXYGENASE HI_0854-RELATED"/>
    <property type="match status" value="1"/>
</dbReference>
<dbReference type="OrthoDB" id="3627463at2"/>
<dbReference type="GeneID" id="40829739"/>
<keyword evidence="1" id="KW-0560">Oxidoreductase</keyword>
<name>A0A1G9SFL0_9ACTN</name>
<evidence type="ECO:0000259" key="2">
    <source>
        <dbReference type="Pfam" id="PF01243"/>
    </source>
</evidence>